<accession>A0ABN9XVY2</accession>
<feature type="non-terminal residue" evidence="2">
    <location>
        <position position="1"/>
    </location>
</feature>
<gene>
    <name evidence="2" type="ORF">PCOR1329_LOCUS79408</name>
</gene>
<proteinExistence type="predicted"/>
<name>A0ABN9XVY2_9DINO</name>
<keyword evidence="3" id="KW-1185">Reference proteome</keyword>
<reference evidence="2" key="1">
    <citation type="submission" date="2023-10" db="EMBL/GenBank/DDBJ databases">
        <authorList>
            <person name="Chen Y."/>
            <person name="Shah S."/>
            <person name="Dougan E. K."/>
            <person name="Thang M."/>
            <person name="Chan C."/>
        </authorList>
    </citation>
    <scope>NUCLEOTIDE SEQUENCE [LARGE SCALE GENOMIC DNA]</scope>
</reference>
<feature type="compositionally biased region" description="Polar residues" evidence="1">
    <location>
        <begin position="171"/>
        <end position="185"/>
    </location>
</feature>
<feature type="non-terminal residue" evidence="2">
    <location>
        <position position="185"/>
    </location>
</feature>
<dbReference type="Proteomes" id="UP001189429">
    <property type="component" value="Unassembled WGS sequence"/>
</dbReference>
<evidence type="ECO:0008006" key="4">
    <source>
        <dbReference type="Google" id="ProtNLM"/>
    </source>
</evidence>
<evidence type="ECO:0000256" key="1">
    <source>
        <dbReference type="SAM" id="MobiDB-lite"/>
    </source>
</evidence>
<organism evidence="2 3">
    <name type="scientific">Prorocentrum cordatum</name>
    <dbReference type="NCBI Taxonomy" id="2364126"/>
    <lineage>
        <taxon>Eukaryota</taxon>
        <taxon>Sar</taxon>
        <taxon>Alveolata</taxon>
        <taxon>Dinophyceae</taxon>
        <taxon>Prorocentrales</taxon>
        <taxon>Prorocentraceae</taxon>
        <taxon>Prorocentrum</taxon>
    </lineage>
</organism>
<sequence length="185" mass="19641">SNHFGVVTQTLMFGSVNSDGHPGFVGSGDGAGVETEHKRPRLCTSTASLGWEAWGGPAPWGELGSAGSASQPLWGAAPSDQPANFVAELLLDEGSCQELSGQILEPSRGLRWPSTGPGQQEWRGHFRGSDLEEAFCLFRPPRAAFGPWDCAQRIRGEGLHRLDPGGPGTDFTASRTSDILLQSEP</sequence>
<evidence type="ECO:0000313" key="2">
    <source>
        <dbReference type="EMBL" id="CAK0902964.1"/>
    </source>
</evidence>
<comment type="caution">
    <text evidence="2">The sequence shown here is derived from an EMBL/GenBank/DDBJ whole genome shotgun (WGS) entry which is preliminary data.</text>
</comment>
<dbReference type="EMBL" id="CAUYUJ010021146">
    <property type="protein sequence ID" value="CAK0902964.1"/>
    <property type="molecule type" value="Genomic_DNA"/>
</dbReference>
<protein>
    <recommendedName>
        <fullName evidence="4">Phospholipase B-like</fullName>
    </recommendedName>
</protein>
<evidence type="ECO:0000313" key="3">
    <source>
        <dbReference type="Proteomes" id="UP001189429"/>
    </source>
</evidence>
<feature type="region of interest" description="Disordered" evidence="1">
    <location>
        <begin position="158"/>
        <end position="185"/>
    </location>
</feature>